<evidence type="ECO:0000313" key="3">
    <source>
        <dbReference type="Proteomes" id="UP001207736"/>
    </source>
</evidence>
<dbReference type="PROSITE" id="PS51257">
    <property type="entry name" value="PROKAR_LIPOPROTEIN"/>
    <property type="match status" value="1"/>
</dbReference>
<dbReference type="AlphaFoldDB" id="A0AAV5ASF5"/>
<organism evidence="1 3">
    <name type="scientific">Capnocytophaga catalasegens</name>
    <dbReference type="NCBI Taxonomy" id="1004260"/>
    <lineage>
        <taxon>Bacteria</taxon>
        <taxon>Pseudomonadati</taxon>
        <taxon>Bacteroidota</taxon>
        <taxon>Flavobacteriia</taxon>
        <taxon>Flavobacteriales</taxon>
        <taxon>Flavobacteriaceae</taxon>
        <taxon>Capnocytophaga</taxon>
    </lineage>
</organism>
<proteinExistence type="predicted"/>
<gene>
    <name evidence="1" type="ORF">RCZ15_04240</name>
    <name evidence="2" type="ORF">RCZ16_19610</name>
</gene>
<sequence length="390" mass="45763">MNLKYLLIIGCLFGLISCKDSQSEKPKFTPNRDTKSVTIDDFSLPELFPQSEQIVREWWEFKSLYKVLISIAPQQNKSVRLLKYTDPDSLYVFKRLYINAPDRIIHNAETNRDWRSYTGELVSDTVYEFKKNKKDDFATLSWNEILLANIPYTFSFRAKASSAKNLKVEVIRQKDKKIIQEQIICLDSLDKNVLQPYVKLDTLPDNWLKISTRVEPTLYGQYLFSLGYNDKQDTDQYVSLYRTELLVPVKYQSDIEKSSEKLVRNATAIKSSYDGIYFWLFQVEDELRQLWARNTMPEQVKTPQVTSRLRLFETYVCELSDNVKNNSELTEKDIRLGIKKIQQSFAAVISYINILNKDDLDTRMQMLLEEYSTTLPNQEVVNQENKTENQ</sequence>
<dbReference type="Proteomes" id="UP001207736">
    <property type="component" value="Unassembled WGS sequence"/>
</dbReference>
<dbReference type="RefSeq" id="WP_264847323.1">
    <property type="nucleotide sequence ID" value="NZ_BPMA01000052.1"/>
</dbReference>
<comment type="caution">
    <text evidence="1">The sequence shown here is derived from an EMBL/GenBank/DDBJ whole genome shotgun (WGS) entry which is preliminary data.</text>
</comment>
<evidence type="ECO:0008006" key="5">
    <source>
        <dbReference type="Google" id="ProtNLM"/>
    </source>
</evidence>
<name>A0AAV5ASF5_9FLAO</name>
<dbReference type="EMBL" id="BQKB01000043">
    <property type="protein sequence ID" value="GJM53645.1"/>
    <property type="molecule type" value="Genomic_DNA"/>
</dbReference>
<evidence type="ECO:0000313" key="4">
    <source>
        <dbReference type="Proteomes" id="UP001208692"/>
    </source>
</evidence>
<protein>
    <recommendedName>
        <fullName evidence="5">Lipoprotein</fullName>
    </recommendedName>
</protein>
<evidence type="ECO:0000313" key="2">
    <source>
        <dbReference type="EMBL" id="GJM53645.1"/>
    </source>
</evidence>
<keyword evidence="4" id="KW-1185">Reference proteome</keyword>
<accession>A0AAV5ASF5</accession>
<reference evidence="1 4" key="1">
    <citation type="submission" date="2021-11" db="EMBL/GenBank/DDBJ databases">
        <title>Draft genome sequence of Capnocytophaga sp. strain KC07075 isolated from cat oral cavity.</title>
        <authorList>
            <person name="Suzuki M."/>
            <person name="Imaoka K."/>
            <person name="Kimura M."/>
            <person name="Morikawa S."/>
            <person name="Maeda K."/>
        </authorList>
    </citation>
    <scope>NUCLEOTIDE SEQUENCE</scope>
    <source>
        <strain evidence="1">KC07075</strain>
        <strain evidence="2 4">KC07079</strain>
    </source>
</reference>
<dbReference type="EMBL" id="BQKA01000007">
    <property type="protein sequence ID" value="GJM49449.1"/>
    <property type="molecule type" value="Genomic_DNA"/>
</dbReference>
<dbReference type="Proteomes" id="UP001208692">
    <property type="component" value="Unassembled WGS sequence"/>
</dbReference>
<evidence type="ECO:0000313" key="1">
    <source>
        <dbReference type="EMBL" id="GJM49449.1"/>
    </source>
</evidence>